<sequence>MDWLLDGSLCPMISLANTRLSSIGCANVTSASLPVFNNRHWMAGIQATERHSTAVTMTPKLVESPTVPTS</sequence>
<dbReference type="Proteomes" id="UP000828390">
    <property type="component" value="Unassembled WGS sequence"/>
</dbReference>
<dbReference type="EMBL" id="JAIWYP010000012">
    <property type="protein sequence ID" value="KAH3730573.1"/>
    <property type="molecule type" value="Genomic_DNA"/>
</dbReference>
<keyword evidence="2" id="KW-1185">Reference proteome</keyword>
<proteinExistence type="predicted"/>
<protein>
    <submittedName>
        <fullName evidence="1">Uncharacterized protein</fullName>
    </submittedName>
</protein>
<accession>A0A9D4HV63</accession>
<name>A0A9D4HV63_DREPO</name>
<gene>
    <name evidence="1" type="ORF">DPMN_056563</name>
</gene>
<dbReference type="AlphaFoldDB" id="A0A9D4HV63"/>
<organism evidence="1 2">
    <name type="scientific">Dreissena polymorpha</name>
    <name type="common">Zebra mussel</name>
    <name type="synonym">Mytilus polymorpha</name>
    <dbReference type="NCBI Taxonomy" id="45954"/>
    <lineage>
        <taxon>Eukaryota</taxon>
        <taxon>Metazoa</taxon>
        <taxon>Spiralia</taxon>
        <taxon>Lophotrochozoa</taxon>
        <taxon>Mollusca</taxon>
        <taxon>Bivalvia</taxon>
        <taxon>Autobranchia</taxon>
        <taxon>Heteroconchia</taxon>
        <taxon>Euheterodonta</taxon>
        <taxon>Imparidentia</taxon>
        <taxon>Neoheterodontei</taxon>
        <taxon>Myida</taxon>
        <taxon>Dreissenoidea</taxon>
        <taxon>Dreissenidae</taxon>
        <taxon>Dreissena</taxon>
    </lineage>
</organism>
<comment type="caution">
    <text evidence="1">The sequence shown here is derived from an EMBL/GenBank/DDBJ whole genome shotgun (WGS) entry which is preliminary data.</text>
</comment>
<evidence type="ECO:0000313" key="2">
    <source>
        <dbReference type="Proteomes" id="UP000828390"/>
    </source>
</evidence>
<reference evidence="1" key="1">
    <citation type="journal article" date="2019" name="bioRxiv">
        <title>The Genome of the Zebra Mussel, Dreissena polymorpha: A Resource for Invasive Species Research.</title>
        <authorList>
            <person name="McCartney M.A."/>
            <person name="Auch B."/>
            <person name="Kono T."/>
            <person name="Mallez S."/>
            <person name="Zhang Y."/>
            <person name="Obille A."/>
            <person name="Becker A."/>
            <person name="Abrahante J.E."/>
            <person name="Garbe J."/>
            <person name="Badalamenti J.P."/>
            <person name="Herman A."/>
            <person name="Mangelson H."/>
            <person name="Liachko I."/>
            <person name="Sullivan S."/>
            <person name="Sone E.D."/>
            <person name="Koren S."/>
            <person name="Silverstein K.A.T."/>
            <person name="Beckman K.B."/>
            <person name="Gohl D.M."/>
        </authorList>
    </citation>
    <scope>NUCLEOTIDE SEQUENCE</scope>
    <source>
        <strain evidence="1">Duluth1</strain>
        <tissue evidence="1">Whole animal</tissue>
    </source>
</reference>
<evidence type="ECO:0000313" key="1">
    <source>
        <dbReference type="EMBL" id="KAH3730573.1"/>
    </source>
</evidence>
<reference evidence="1" key="2">
    <citation type="submission" date="2020-11" db="EMBL/GenBank/DDBJ databases">
        <authorList>
            <person name="McCartney M.A."/>
            <person name="Auch B."/>
            <person name="Kono T."/>
            <person name="Mallez S."/>
            <person name="Becker A."/>
            <person name="Gohl D.M."/>
            <person name="Silverstein K.A.T."/>
            <person name="Koren S."/>
            <person name="Bechman K.B."/>
            <person name="Herman A."/>
            <person name="Abrahante J.E."/>
            <person name="Garbe J."/>
        </authorList>
    </citation>
    <scope>NUCLEOTIDE SEQUENCE</scope>
    <source>
        <strain evidence="1">Duluth1</strain>
        <tissue evidence="1">Whole animal</tissue>
    </source>
</reference>